<protein>
    <submittedName>
        <fullName evidence="3">MBL fold metallo-hydrolase</fullName>
    </submittedName>
</protein>
<evidence type="ECO:0000313" key="3">
    <source>
        <dbReference type="EMBL" id="HDM90190.1"/>
    </source>
</evidence>
<dbReference type="GO" id="GO:0016787">
    <property type="term" value="F:hydrolase activity"/>
    <property type="evidence" value="ECO:0007669"/>
    <property type="project" value="UniProtKB-KW"/>
</dbReference>
<evidence type="ECO:0000256" key="1">
    <source>
        <dbReference type="ARBA" id="ARBA00022801"/>
    </source>
</evidence>
<sequence>RIFRAHPECYDDEARELLKRHKDPFTFPGVHFTRSVEASRAINNIKRGAIIMAGSGMCTGGRVKHHLKHNLWRKECSVIFVGYQAKGTLGRKIVDGAKEVEIYGELISVNAEIYTINGFSAHAGRDTLLNWASHFHRDTTIFTMHGEESSIEALGRSLSELGYKTHAPQRLETLEL</sequence>
<dbReference type="InterPro" id="IPR050698">
    <property type="entry name" value="MBL"/>
</dbReference>
<dbReference type="PANTHER" id="PTHR11203">
    <property type="entry name" value="CLEAVAGE AND POLYADENYLATION SPECIFICITY FACTOR FAMILY MEMBER"/>
    <property type="match status" value="1"/>
</dbReference>
<dbReference type="InterPro" id="IPR011108">
    <property type="entry name" value="RMMBL"/>
</dbReference>
<dbReference type="PANTHER" id="PTHR11203:SF37">
    <property type="entry name" value="INTEGRATOR COMPLEX SUBUNIT 11"/>
    <property type="match status" value="1"/>
</dbReference>
<feature type="domain" description="Beta-Casp" evidence="2">
    <location>
        <begin position="1"/>
        <end position="93"/>
    </location>
</feature>
<dbReference type="EMBL" id="DRBW01000124">
    <property type="protein sequence ID" value="HDM90190.1"/>
    <property type="molecule type" value="Genomic_DNA"/>
</dbReference>
<dbReference type="SUPFAM" id="SSF56281">
    <property type="entry name" value="Metallo-hydrolase/oxidoreductase"/>
    <property type="match status" value="1"/>
</dbReference>
<evidence type="ECO:0000259" key="2">
    <source>
        <dbReference type="SMART" id="SM01027"/>
    </source>
</evidence>
<organism evidence="3">
    <name type="scientific">candidate division WOR-3 bacterium</name>
    <dbReference type="NCBI Taxonomy" id="2052148"/>
    <lineage>
        <taxon>Bacteria</taxon>
        <taxon>Bacteria division WOR-3</taxon>
    </lineage>
</organism>
<dbReference type="AlphaFoldDB" id="A0A7C1BBM2"/>
<dbReference type="Pfam" id="PF07521">
    <property type="entry name" value="RMMBL"/>
    <property type="match status" value="1"/>
</dbReference>
<dbReference type="InterPro" id="IPR022712">
    <property type="entry name" value="Beta_Casp"/>
</dbReference>
<dbReference type="Proteomes" id="UP000885931">
    <property type="component" value="Unassembled WGS sequence"/>
</dbReference>
<dbReference type="Gene3D" id="3.40.50.10890">
    <property type="match status" value="1"/>
</dbReference>
<comment type="caution">
    <text evidence="3">The sequence shown here is derived from an EMBL/GenBank/DDBJ whole genome shotgun (WGS) entry which is preliminary data.</text>
</comment>
<feature type="non-terminal residue" evidence="3">
    <location>
        <position position="1"/>
    </location>
</feature>
<dbReference type="Pfam" id="PF10996">
    <property type="entry name" value="Beta-Casp"/>
    <property type="match status" value="1"/>
</dbReference>
<dbReference type="InterPro" id="IPR036866">
    <property type="entry name" value="RibonucZ/Hydroxyglut_hydro"/>
</dbReference>
<keyword evidence="1" id="KW-0378">Hydrolase</keyword>
<accession>A0A7C1BBM2</accession>
<dbReference type="GO" id="GO:0004521">
    <property type="term" value="F:RNA endonuclease activity"/>
    <property type="evidence" value="ECO:0007669"/>
    <property type="project" value="TreeGrafter"/>
</dbReference>
<name>A0A7C1BBM2_UNCW3</name>
<dbReference type="SMART" id="SM01027">
    <property type="entry name" value="Beta-Casp"/>
    <property type="match status" value="1"/>
</dbReference>
<gene>
    <name evidence="3" type="ORF">ENG67_03160</name>
</gene>
<proteinExistence type="predicted"/>
<reference evidence="3" key="1">
    <citation type="journal article" date="2020" name="mSystems">
        <title>Genome- and Community-Level Interaction Insights into Carbon Utilization and Element Cycling Functions of Hydrothermarchaeota in Hydrothermal Sediment.</title>
        <authorList>
            <person name="Zhou Z."/>
            <person name="Liu Y."/>
            <person name="Xu W."/>
            <person name="Pan J."/>
            <person name="Luo Z.H."/>
            <person name="Li M."/>
        </authorList>
    </citation>
    <scope>NUCLEOTIDE SEQUENCE [LARGE SCALE GENOMIC DNA]</scope>
    <source>
        <strain evidence="3">HyVt-237</strain>
    </source>
</reference>